<dbReference type="Pfam" id="PF01753">
    <property type="entry name" value="zf-MYND"/>
    <property type="match status" value="1"/>
</dbReference>
<reference evidence="8" key="1">
    <citation type="journal article" date="2023" name="Commun. Biol.">
        <title>Genome analysis of Parmales, the sister group of diatoms, reveals the evolutionary specialization of diatoms from phago-mixotrophs to photoautotrophs.</title>
        <authorList>
            <person name="Ban H."/>
            <person name="Sato S."/>
            <person name="Yoshikawa S."/>
            <person name="Yamada K."/>
            <person name="Nakamura Y."/>
            <person name="Ichinomiya M."/>
            <person name="Sato N."/>
            <person name="Blanc-Mathieu R."/>
            <person name="Endo H."/>
            <person name="Kuwata A."/>
            <person name="Ogata H."/>
        </authorList>
    </citation>
    <scope>NUCLEOTIDE SEQUENCE [LARGE SCALE GENOMIC DNA]</scope>
    <source>
        <strain evidence="8">NIES 3701</strain>
    </source>
</reference>
<dbReference type="Gene3D" id="6.10.140.2220">
    <property type="match status" value="1"/>
</dbReference>
<evidence type="ECO:0000256" key="3">
    <source>
        <dbReference type="ARBA" id="ARBA00022833"/>
    </source>
</evidence>
<keyword evidence="3" id="KW-0862">Zinc</keyword>
<dbReference type="PROSITE" id="PS50865">
    <property type="entry name" value="ZF_MYND_2"/>
    <property type="match status" value="1"/>
</dbReference>
<feature type="domain" description="MYND-type" evidence="6">
    <location>
        <begin position="46"/>
        <end position="83"/>
    </location>
</feature>
<evidence type="ECO:0000259" key="6">
    <source>
        <dbReference type="PROSITE" id="PS50865"/>
    </source>
</evidence>
<proteinExistence type="predicted"/>
<evidence type="ECO:0000256" key="1">
    <source>
        <dbReference type="ARBA" id="ARBA00022723"/>
    </source>
</evidence>
<keyword evidence="2 4" id="KW-0863">Zinc-finger</keyword>
<gene>
    <name evidence="7" type="ORF">TrST_g1074</name>
</gene>
<dbReference type="OrthoDB" id="443682at2759"/>
<evidence type="ECO:0000256" key="5">
    <source>
        <dbReference type="SAM" id="Phobius"/>
    </source>
</evidence>
<evidence type="ECO:0000313" key="8">
    <source>
        <dbReference type="Proteomes" id="UP001165085"/>
    </source>
</evidence>
<dbReference type="Proteomes" id="UP001165085">
    <property type="component" value="Unassembled WGS sequence"/>
</dbReference>
<evidence type="ECO:0000256" key="4">
    <source>
        <dbReference type="PROSITE-ProRule" id="PRU00134"/>
    </source>
</evidence>
<dbReference type="InterPro" id="IPR002893">
    <property type="entry name" value="Znf_MYND"/>
</dbReference>
<organism evidence="7 8">
    <name type="scientific">Triparma strigata</name>
    <dbReference type="NCBI Taxonomy" id="1606541"/>
    <lineage>
        <taxon>Eukaryota</taxon>
        <taxon>Sar</taxon>
        <taxon>Stramenopiles</taxon>
        <taxon>Ochrophyta</taxon>
        <taxon>Bolidophyceae</taxon>
        <taxon>Parmales</taxon>
        <taxon>Triparmaceae</taxon>
        <taxon>Triparma</taxon>
    </lineage>
</organism>
<accession>A0A9W7C0D0</accession>
<evidence type="ECO:0000313" key="7">
    <source>
        <dbReference type="EMBL" id="GMH99897.1"/>
    </source>
</evidence>
<keyword evidence="5" id="KW-0812">Transmembrane</keyword>
<protein>
    <recommendedName>
        <fullName evidence="6">MYND-type domain-containing protein</fullName>
    </recommendedName>
</protein>
<evidence type="ECO:0000256" key="2">
    <source>
        <dbReference type="ARBA" id="ARBA00022771"/>
    </source>
</evidence>
<sequence length="83" mass="9237">MDFPEPNLVKAVALALLVYIIVTYGHVLVQPKTTPAVAASKRVPSCGFPGCSKPAPLKCSRCREVSYCSKEHQKTHWKFHKKL</sequence>
<keyword evidence="1" id="KW-0479">Metal-binding</keyword>
<keyword evidence="5" id="KW-1133">Transmembrane helix</keyword>
<dbReference type="SUPFAM" id="SSF144232">
    <property type="entry name" value="HIT/MYND zinc finger-like"/>
    <property type="match status" value="1"/>
</dbReference>
<dbReference type="AlphaFoldDB" id="A0A9W7C0D0"/>
<keyword evidence="8" id="KW-1185">Reference proteome</keyword>
<keyword evidence="5" id="KW-0472">Membrane</keyword>
<dbReference type="GO" id="GO:0008270">
    <property type="term" value="F:zinc ion binding"/>
    <property type="evidence" value="ECO:0007669"/>
    <property type="project" value="UniProtKB-KW"/>
</dbReference>
<dbReference type="EMBL" id="BRXY01000559">
    <property type="protein sequence ID" value="GMH99897.1"/>
    <property type="molecule type" value="Genomic_DNA"/>
</dbReference>
<name>A0A9W7C0D0_9STRA</name>
<feature type="transmembrane region" description="Helical" evidence="5">
    <location>
        <begin position="12"/>
        <end position="29"/>
    </location>
</feature>
<comment type="caution">
    <text evidence="7">The sequence shown here is derived from an EMBL/GenBank/DDBJ whole genome shotgun (WGS) entry which is preliminary data.</text>
</comment>